<dbReference type="PANTHER" id="PTHR37953:SF1">
    <property type="entry name" value="UPF0127 PROTEIN MJ1496"/>
    <property type="match status" value="1"/>
</dbReference>
<reference evidence="1 2" key="1">
    <citation type="submission" date="2019-08" db="EMBL/GenBank/DDBJ databases">
        <title>Genomes of Subsaximicrobium wynnwilliamsii strains.</title>
        <authorList>
            <person name="Bowman J.P."/>
        </authorList>
    </citation>
    <scope>NUCLEOTIDE SEQUENCE [LARGE SCALE GENOMIC DNA]</scope>
    <source>
        <strain evidence="1 2">2-80-2</strain>
    </source>
</reference>
<organism evidence="1 2">
    <name type="scientific">Subsaximicrobium wynnwilliamsii</name>
    <dbReference type="NCBI Taxonomy" id="291179"/>
    <lineage>
        <taxon>Bacteria</taxon>
        <taxon>Pseudomonadati</taxon>
        <taxon>Bacteroidota</taxon>
        <taxon>Flavobacteriia</taxon>
        <taxon>Flavobacteriales</taxon>
        <taxon>Flavobacteriaceae</taxon>
        <taxon>Subsaximicrobium</taxon>
    </lineage>
</organism>
<sequence length="169" mass="18952">MLKKHVLKIALFCGFGIIFLPFNGCKEESKASAIKPIEVKFQKEGELQLKKAKTDSLLVSLDIEIADDDYQTQTGLMYRHSMAANRGMLFIFPESEMRSFYMKNTQFALDIIYIDEKKTIVSIQKNAKAMDEGSLPSEAPAKYVLEVNAGLSDAWGLELGDLAVFDLND</sequence>
<dbReference type="AlphaFoldDB" id="A0A5C6ZMY6"/>
<dbReference type="Proteomes" id="UP000321578">
    <property type="component" value="Unassembled WGS sequence"/>
</dbReference>
<dbReference type="InterPro" id="IPR003795">
    <property type="entry name" value="DUF192"/>
</dbReference>
<comment type="caution">
    <text evidence="1">The sequence shown here is derived from an EMBL/GenBank/DDBJ whole genome shotgun (WGS) entry which is preliminary data.</text>
</comment>
<name>A0A5C6ZMY6_9FLAO</name>
<protein>
    <submittedName>
        <fullName evidence="1">DUF192 domain-containing protein</fullName>
    </submittedName>
</protein>
<dbReference type="InterPro" id="IPR038695">
    <property type="entry name" value="Saro_0823-like_sf"/>
</dbReference>
<evidence type="ECO:0000313" key="1">
    <source>
        <dbReference type="EMBL" id="TXD90040.1"/>
    </source>
</evidence>
<keyword evidence="2" id="KW-1185">Reference proteome</keyword>
<evidence type="ECO:0000313" key="2">
    <source>
        <dbReference type="Proteomes" id="UP000321578"/>
    </source>
</evidence>
<dbReference type="Pfam" id="PF02643">
    <property type="entry name" value="DUF192"/>
    <property type="match status" value="1"/>
</dbReference>
<accession>A0A5C6ZMY6</accession>
<gene>
    <name evidence="1" type="ORF">ESY86_04600</name>
</gene>
<dbReference type="OrthoDB" id="5526466at2"/>
<dbReference type="PANTHER" id="PTHR37953">
    <property type="entry name" value="UPF0127 PROTEIN MJ1496"/>
    <property type="match status" value="1"/>
</dbReference>
<dbReference type="RefSeq" id="WP_147085433.1">
    <property type="nucleotide sequence ID" value="NZ_VORM01000004.1"/>
</dbReference>
<dbReference type="EMBL" id="VORO01000004">
    <property type="protein sequence ID" value="TXD90040.1"/>
    <property type="molecule type" value="Genomic_DNA"/>
</dbReference>
<proteinExistence type="predicted"/>
<dbReference type="Gene3D" id="2.60.120.1140">
    <property type="entry name" value="Protein of unknown function DUF192"/>
    <property type="match status" value="1"/>
</dbReference>